<dbReference type="EMBL" id="FWZX01000034">
    <property type="protein sequence ID" value="SMF75356.1"/>
    <property type="molecule type" value="Genomic_DNA"/>
</dbReference>
<dbReference type="AlphaFoldDB" id="A0A1Y6CS12"/>
<comment type="cofactor">
    <cofactor evidence="12 13 14">
        <name>Zn(2+)</name>
        <dbReference type="ChEBI" id="CHEBI:29105"/>
    </cofactor>
    <text evidence="12 13 14">Binds 1 zinc ion per monomer.</text>
</comment>
<comment type="function">
    <text evidence="12 13">RNA polymerase that catalyzes the synthesis of short RNA molecules used as primers for DNA polymerase during DNA replication.</text>
</comment>
<dbReference type="RefSeq" id="WP_085125853.1">
    <property type="nucleotide sequence ID" value="NZ_FWZX01000034.1"/>
</dbReference>
<dbReference type="GO" id="GO:0005737">
    <property type="term" value="C:cytoplasm"/>
    <property type="evidence" value="ECO:0007669"/>
    <property type="project" value="TreeGrafter"/>
</dbReference>
<dbReference type="InterPro" id="IPR002694">
    <property type="entry name" value="Znf_CHC2"/>
</dbReference>
<dbReference type="InterPro" id="IPR034151">
    <property type="entry name" value="TOPRIM_DnaG_bac"/>
</dbReference>
<evidence type="ECO:0000256" key="14">
    <source>
        <dbReference type="PIRSR" id="PIRSR002811-1"/>
    </source>
</evidence>
<dbReference type="Gene3D" id="3.90.980.10">
    <property type="entry name" value="DNA primase, catalytic core, N-terminal domain"/>
    <property type="match status" value="1"/>
</dbReference>
<reference evidence="17 18" key="1">
    <citation type="submission" date="2017-04" db="EMBL/GenBank/DDBJ databases">
        <authorList>
            <person name="Afonso C.L."/>
            <person name="Miller P.J."/>
            <person name="Scott M.A."/>
            <person name="Spackman E."/>
            <person name="Goraichik I."/>
            <person name="Dimitrov K.M."/>
            <person name="Suarez D.L."/>
            <person name="Swayne D.E."/>
        </authorList>
    </citation>
    <scope>NUCLEOTIDE SEQUENCE [LARGE SCALE GENOMIC DNA]</scope>
    <source>
        <strain evidence="17 18">USBA 355</strain>
    </source>
</reference>
<dbReference type="Pfam" id="PF13662">
    <property type="entry name" value="Toprim_4"/>
    <property type="match status" value="1"/>
</dbReference>
<keyword evidence="6 12" id="KW-0479">Metal-binding</keyword>
<evidence type="ECO:0000256" key="11">
    <source>
        <dbReference type="ARBA" id="ARBA00023163"/>
    </source>
</evidence>
<keyword evidence="7 12" id="KW-0863">Zinc-finger</keyword>
<dbReference type="GO" id="GO:0008270">
    <property type="term" value="F:zinc ion binding"/>
    <property type="evidence" value="ECO:0007669"/>
    <property type="project" value="UniProtKB-UniRule"/>
</dbReference>
<feature type="domain" description="Toprim" evidence="16">
    <location>
        <begin position="260"/>
        <end position="342"/>
    </location>
</feature>
<dbReference type="PANTHER" id="PTHR30313">
    <property type="entry name" value="DNA PRIMASE"/>
    <property type="match status" value="1"/>
</dbReference>
<dbReference type="FunFam" id="3.90.580.10:FF:000001">
    <property type="entry name" value="DNA primase"/>
    <property type="match status" value="1"/>
</dbReference>
<evidence type="ECO:0000313" key="17">
    <source>
        <dbReference type="EMBL" id="SMF75356.1"/>
    </source>
</evidence>
<dbReference type="SUPFAM" id="SSF57783">
    <property type="entry name" value="Zinc beta-ribbon"/>
    <property type="match status" value="1"/>
</dbReference>
<dbReference type="InterPro" id="IPR013264">
    <property type="entry name" value="DNAG_N"/>
</dbReference>
<dbReference type="InterPro" id="IPR030846">
    <property type="entry name" value="DnaG_bac"/>
</dbReference>
<feature type="zinc finger region" description="CHC2-type" evidence="12 14">
    <location>
        <begin position="38"/>
        <end position="62"/>
    </location>
</feature>
<dbReference type="SMART" id="SM00493">
    <property type="entry name" value="TOPRIM"/>
    <property type="match status" value="1"/>
</dbReference>
<dbReference type="NCBIfam" id="TIGR01391">
    <property type="entry name" value="dnaG"/>
    <property type="match status" value="1"/>
</dbReference>
<comment type="subunit">
    <text evidence="12">Monomer. Interacts with DnaB.</text>
</comment>
<evidence type="ECO:0000256" key="6">
    <source>
        <dbReference type="ARBA" id="ARBA00022723"/>
    </source>
</evidence>
<evidence type="ECO:0000313" key="18">
    <source>
        <dbReference type="Proteomes" id="UP000192917"/>
    </source>
</evidence>
<comment type="domain">
    <text evidence="12">Contains an N-terminal zinc-binding domain, a central core domain that contains the primase activity, and a C-terminal DnaB-binding domain.</text>
</comment>
<evidence type="ECO:0000256" key="1">
    <source>
        <dbReference type="ARBA" id="ARBA00022478"/>
    </source>
</evidence>
<dbReference type="SMART" id="SM00400">
    <property type="entry name" value="ZnF_CHCC"/>
    <property type="match status" value="1"/>
</dbReference>
<evidence type="ECO:0000256" key="9">
    <source>
        <dbReference type="ARBA" id="ARBA00022842"/>
    </source>
</evidence>
<evidence type="ECO:0000256" key="5">
    <source>
        <dbReference type="ARBA" id="ARBA00022705"/>
    </source>
</evidence>
<comment type="catalytic activity">
    <reaction evidence="12">
        <text>ssDNA + n NTP = ssDNA/pppN(pN)n-1 hybrid + (n-1) diphosphate.</text>
        <dbReference type="EC" id="2.7.7.101"/>
    </reaction>
</comment>
<dbReference type="Pfam" id="PF08275">
    <property type="entry name" value="DNAG_N"/>
    <property type="match status" value="1"/>
</dbReference>
<gene>
    <name evidence="12" type="primary">dnaG</name>
    <name evidence="17" type="ORF">SAMN05428998_1347</name>
</gene>
<dbReference type="HAMAP" id="MF_00974">
    <property type="entry name" value="DNA_primase_DnaG"/>
    <property type="match status" value="1"/>
</dbReference>
<dbReference type="Proteomes" id="UP000192917">
    <property type="component" value="Unassembled WGS sequence"/>
</dbReference>
<proteinExistence type="inferred from homology"/>
<dbReference type="SUPFAM" id="SSF56731">
    <property type="entry name" value="DNA primase core"/>
    <property type="match status" value="1"/>
</dbReference>
<keyword evidence="10 12" id="KW-0238">DNA-binding</keyword>
<evidence type="ECO:0000256" key="13">
    <source>
        <dbReference type="PIRNR" id="PIRNR002811"/>
    </source>
</evidence>
<dbReference type="GO" id="GO:0003677">
    <property type="term" value="F:DNA binding"/>
    <property type="evidence" value="ECO:0007669"/>
    <property type="project" value="UniProtKB-KW"/>
</dbReference>
<dbReference type="Gene3D" id="3.40.1360.10">
    <property type="match status" value="1"/>
</dbReference>
<keyword evidence="11 12" id="KW-0804">Transcription</keyword>
<evidence type="ECO:0000259" key="16">
    <source>
        <dbReference type="PROSITE" id="PS50880"/>
    </source>
</evidence>
<dbReference type="GO" id="GO:0000428">
    <property type="term" value="C:DNA-directed RNA polymerase complex"/>
    <property type="evidence" value="ECO:0007669"/>
    <property type="project" value="UniProtKB-KW"/>
</dbReference>
<keyword evidence="5 12" id="KW-0235">DNA replication</keyword>
<dbReference type="CDD" id="cd03364">
    <property type="entry name" value="TOPRIM_DnaG_primases"/>
    <property type="match status" value="1"/>
</dbReference>
<feature type="region of interest" description="Disordered" evidence="15">
    <location>
        <begin position="577"/>
        <end position="628"/>
    </location>
</feature>
<keyword evidence="3 12" id="KW-0808">Transferase</keyword>
<dbReference type="GO" id="GO:0003899">
    <property type="term" value="F:DNA-directed RNA polymerase activity"/>
    <property type="evidence" value="ECO:0007669"/>
    <property type="project" value="UniProtKB-UniRule"/>
</dbReference>
<evidence type="ECO:0000256" key="7">
    <source>
        <dbReference type="ARBA" id="ARBA00022771"/>
    </source>
</evidence>
<keyword evidence="9" id="KW-0460">Magnesium</keyword>
<keyword evidence="2 12" id="KW-0639">Primosome</keyword>
<dbReference type="FunFam" id="3.40.1360.10:FF:000002">
    <property type="entry name" value="DNA primase"/>
    <property type="match status" value="1"/>
</dbReference>
<dbReference type="PANTHER" id="PTHR30313:SF2">
    <property type="entry name" value="DNA PRIMASE"/>
    <property type="match status" value="1"/>
</dbReference>
<dbReference type="PIRSF" id="PIRSF002811">
    <property type="entry name" value="DnaG"/>
    <property type="match status" value="1"/>
</dbReference>
<protein>
    <recommendedName>
        <fullName evidence="12 13">DNA primase</fullName>
        <ecNumber evidence="12">2.7.7.101</ecNumber>
    </recommendedName>
</protein>
<evidence type="ECO:0000256" key="15">
    <source>
        <dbReference type="SAM" id="MobiDB-lite"/>
    </source>
</evidence>
<dbReference type="PROSITE" id="PS50880">
    <property type="entry name" value="TOPRIM"/>
    <property type="match status" value="1"/>
</dbReference>
<feature type="compositionally biased region" description="Basic and acidic residues" evidence="15">
    <location>
        <begin position="617"/>
        <end position="628"/>
    </location>
</feature>
<dbReference type="InterPro" id="IPR006295">
    <property type="entry name" value="DNA_primase_DnaG"/>
</dbReference>
<dbReference type="GO" id="GO:0006269">
    <property type="term" value="P:DNA replication, synthesis of primer"/>
    <property type="evidence" value="ECO:0007669"/>
    <property type="project" value="UniProtKB-UniRule"/>
</dbReference>
<evidence type="ECO:0000256" key="4">
    <source>
        <dbReference type="ARBA" id="ARBA00022695"/>
    </source>
</evidence>
<keyword evidence="1 12" id="KW-0240">DNA-directed RNA polymerase</keyword>
<dbReference type="InterPro" id="IPR036977">
    <property type="entry name" value="DNA_primase_Znf_CHC2"/>
</dbReference>
<dbReference type="InterPro" id="IPR037068">
    <property type="entry name" value="DNA_primase_core_N_sf"/>
</dbReference>
<organism evidence="17 18">
    <name type="scientific">Tistlia consotensis USBA 355</name>
    <dbReference type="NCBI Taxonomy" id="560819"/>
    <lineage>
        <taxon>Bacteria</taxon>
        <taxon>Pseudomonadati</taxon>
        <taxon>Pseudomonadota</taxon>
        <taxon>Alphaproteobacteria</taxon>
        <taxon>Rhodospirillales</taxon>
        <taxon>Rhodovibrionaceae</taxon>
        <taxon>Tistlia</taxon>
    </lineage>
</organism>
<evidence type="ECO:0000256" key="8">
    <source>
        <dbReference type="ARBA" id="ARBA00022833"/>
    </source>
</evidence>
<keyword evidence="8 12" id="KW-0862">Zinc</keyword>
<evidence type="ECO:0000256" key="3">
    <source>
        <dbReference type="ARBA" id="ARBA00022679"/>
    </source>
</evidence>
<dbReference type="EC" id="2.7.7.101" evidence="12"/>
<feature type="compositionally biased region" description="Basic and acidic residues" evidence="15">
    <location>
        <begin position="430"/>
        <end position="440"/>
    </location>
</feature>
<sequence>MSFDPNFLDRLRDQVSIAEVVGRRVRLIRKGREHSGLCPFHNEKTPSFTVSEDKGFFHCFGCGAHGDVIGFVMKTEGLSFPEAVEKLAGEANLPLPKRDPREAETRQRRTDLHEALEEACRWFEEQLQAPGGAEARAYLQGRGLSAATLRDFRLGFAPDQRGALRKALNARGVDDGRLLEAGLVKRPEGAGPDVPLRDYFFNRVIFPIPDRRGRIIAFGGRTLSPDAKPKYVNSPDSPLFHKGRVLYNMARARQAAHDGNALIVAEGYMDVIALAQAGFSGAVAPLGTAITEEQIAELWRMAPEPVVCLDGDAAGQRAAQRAVERALPALRPGCSLGFATLPAGEDPDSLIASQGAAAMARVLAAAQPLAEVLWTGRLAAGRSDTPERRAALRQELMAAVERIQDPGVRQEYRQEMLRRFDEAFGFKRRSGRELGREPGRGRGAGRWDQPEVRPAPPRQAPSLLRRRPEQVLLALAVAHPDAALERIEELAAAPLQAPDHRRLREALVDWLAEAGDLDSSALQCHLRGQGFSGLLDGLSGPQIYLHESLARPEAPPRDVRKRIGYWILRVRENSGGRPSLAPGLDETAATGQGGEAQGAGTATERAMAEESTAQQRVIERFDTSEVAD</sequence>
<dbReference type="GO" id="GO:1990077">
    <property type="term" value="C:primosome complex"/>
    <property type="evidence" value="ECO:0007669"/>
    <property type="project" value="UniProtKB-KW"/>
</dbReference>
<dbReference type="Gene3D" id="3.90.580.10">
    <property type="entry name" value="Zinc finger, CHC2-type domain"/>
    <property type="match status" value="1"/>
</dbReference>
<keyword evidence="18" id="KW-1185">Reference proteome</keyword>
<feature type="region of interest" description="Disordered" evidence="15">
    <location>
        <begin position="430"/>
        <end position="460"/>
    </location>
</feature>
<dbReference type="InterPro" id="IPR050219">
    <property type="entry name" value="DnaG_primase"/>
</dbReference>
<evidence type="ECO:0000256" key="12">
    <source>
        <dbReference type="HAMAP-Rule" id="MF_00974"/>
    </source>
</evidence>
<comment type="similarity">
    <text evidence="12 13">Belongs to the DnaG primase family.</text>
</comment>
<evidence type="ECO:0000256" key="10">
    <source>
        <dbReference type="ARBA" id="ARBA00023125"/>
    </source>
</evidence>
<accession>A0A1Y6CS12</accession>
<dbReference type="InterPro" id="IPR006171">
    <property type="entry name" value="TOPRIM_dom"/>
</dbReference>
<name>A0A1Y6CS12_9PROT</name>
<dbReference type="STRING" id="560819.SAMN05428998_1347"/>
<dbReference type="Pfam" id="PF01807">
    <property type="entry name" value="Zn_ribbon_DnaG"/>
    <property type="match status" value="1"/>
</dbReference>
<evidence type="ECO:0000256" key="2">
    <source>
        <dbReference type="ARBA" id="ARBA00022515"/>
    </source>
</evidence>
<keyword evidence="4 12" id="KW-0548">Nucleotidyltransferase</keyword>